<dbReference type="RefSeq" id="WP_204922889.1">
    <property type="nucleotide sequence ID" value="NZ_JAFEUC010000001.1"/>
</dbReference>
<evidence type="ECO:0000313" key="3">
    <source>
        <dbReference type="Proteomes" id="UP001518872"/>
    </source>
</evidence>
<protein>
    <submittedName>
        <fullName evidence="2">DoxX family membrane protein</fullName>
    </submittedName>
</protein>
<keyword evidence="3" id="KW-1185">Reference proteome</keyword>
<evidence type="ECO:0000313" key="2">
    <source>
        <dbReference type="EMBL" id="MBM7074774.1"/>
    </source>
</evidence>
<keyword evidence="1" id="KW-0812">Transmembrane</keyword>
<accession>A0ABS2INN2</accession>
<comment type="caution">
    <text evidence="2">The sequence shown here is derived from an EMBL/GenBank/DDBJ whole genome shotgun (WGS) entry which is preliminary data.</text>
</comment>
<dbReference type="Proteomes" id="UP001518872">
    <property type="component" value="Unassembled WGS sequence"/>
</dbReference>
<feature type="transmembrane region" description="Helical" evidence="1">
    <location>
        <begin position="122"/>
        <end position="139"/>
    </location>
</feature>
<proteinExistence type="predicted"/>
<keyword evidence="1" id="KW-0472">Membrane</keyword>
<feature type="transmembrane region" description="Helical" evidence="1">
    <location>
        <begin position="151"/>
        <end position="176"/>
    </location>
</feature>
<keyword evidence="1" id="KW-1133">Transmembrane helix</keyword>
<organism evidence="2 3">
    <name type="scientific">Micromonospora humida</name>
    <dbReference type="NCBI Taxonomy" id="2809018"/>
    <lineage>
        <taxon>Bacteria</taxon>
        <taxon>Bacillati</taxon>
        <taxon>Actinomycetota</taxon>
        <taxon>Actinomycetes</taxon>
        <taxon>Micromonosporales</taxon>
        <taxon>Micromonosporaceae</taxon>
        <taxon>Micromonospora</taxon>
    </lineage>
</organism>
<feature type="transmembrane region" description="Helical" evidence="1">
    <location>
        <begin position="93"/>
        <end position="115"/>
    </location>
</feature>
<reference evidence="2 3" key="1">
    <citation type="submission" date="2021-02" db="EMBL/GenBank/DDBJ databases">
        <authorList>
            <person name="Ra J.-S."/>
        </authorList>
    </citation>
    <scope>NUCLEOTIDE SEQUENCE [LARGE SCALE GENOMIC DNA]</scope>
    <source>
        <strain evidence="2 3">MMS20-R1-14</strain>
    </source>
</reference>
<feature type="transmembrane region" description="Helical" evidence="1">
    <location>
        <begin position="33"/>
        <end position="51"/>
    </location>
</feature>
<dbReference type="EMBL" id="JAFEUC010000001">
    <property type="protein sequence ID" value="MBM7074774.1"/>
    <property type="molecule type" value="Genomic_DNA"/>
</dbReference>
<name>A0ABS2INN2_9ACTN</name>
<sequence>METMTATIERNTTARNIAPVAGTETTRQRAARYVWAGTRLALGWIFLWAFLDKLFGLGHETPAKNAWINGGSPTKGFLAFGAKGPFQGIYQDIAGAAWADWLFMIGLAGIGVALLLGIGMRIAAVAGGLLMVLMWTAVLPPENNPFMDDHLIYAAVLAGLALVGAGNTLGLGRVWATLPLVRRFGWLR</sequence>
<gene>
    <name evidence="2" type="ORF">JQX11_00185</name>
</gene>
<evidence type="ECO:0000256" key="1">
    <source>
        <dbReference type="SAM" id="Phobius"/>
    </source>
</evidence>